<dbReference type="CDD" id="cd18787">
    <property type="entry name" value="SF2_C_DEAD"/>
    <property type="match status" value="1"/>
</dbReference>
<dbReference type="PROSITE" id="PS51194">
    <property type="entry name" value="HELICASE_CTER"/>
    <property type="match status" value="1"/>
</dbReference>
<evidence type="ECO:0000256" key="6">
    <source>
        <dbReference type="ARBA" id="ARBA00047984"/>
    </source>
</evidence>
<dbReference type="Pfam" id="PF00013">
    <property type="entry name" value="KH_1"/>
    <property type="match status" value="1"/>
</dbReference>
<dbReference type="Gene3D" id="3.40.50.300">
    <property type="entry name" value="P-loop containing nucleotide triphosphate hydrolases"/>
    <property type="match status" value="2"/>
</dbReference>
<gene>
    <name evidence="14" type="ORF">RF11_13734</name>
</gene>
<keyword evidence="5 9" id="KW-0067">ATP-binding</keyword>
<evidence type="ECO:0000256" key="2">
    <source>
        <dbReference type="ARBA" id="ARBA00022741"/>
    </source>
</evidence>
<evidence type="ECO:0000256" key="10">
    <source>
        <dbReference type="SAM" id="MobiDB-lite"/>
    </source>
</evidence>
<dbReference type="GO" id="GO:0003723">
    <property type="term" value="F:RNA binding"/>
    <property type="evidence" value="ECO:0007669"/>
    <property type="project" value="UniProtKB-UniRule"/>
</dbReference>
<keyword evidence="2 9" id="KW-0547">Nucleotide-binding</keyword>
<dbReference type="InterPro" id="IPR014001">
    <property type="entry name" value="Helicase_ATP-bd"/>
</dbReference>
<dbReference type="CDD" id="cd00105">
    <property type="entry name" value="KH-I"/>
    <property type="match status" value="1"/>
</dbReference>
<feature type="region of interest" description="Disordered" evidence="10">
    <location>
        <begin position="116"/>
        <end position="146"/>
    </location>
</feature>
<dbReference type="PROSITE" id="PS00039">
    <property type="entry name" value="DEAD_ATP_HELICASE"/>
    <property type="match status" value="1"/>
</dbReference>
<dbReference type="InterPro" id="IPR027417">
    <property type="entry name" value="P-loop_NTPase"/>
</dbReference>
<evidence type="ECO:0000313" key="14">
    <source>
        <dbReference type="EMBL" id="KII63936.1"/>
    </source>
</evidence>
<dbReference type="PROSITE" id="PS51195">
    <property type="entry name" value="Q_MOTIF"/>
    <property type="match status" value="1"/>
</dbReference>
<sequence>MPDSDWDEGYEQAPTVTQITPPFRAQPRDEYRQTSRASRYDNEASNSKTFQIESKYVGKIIGKGGANIKELRYQTNTNILIQDNVADPNMAQITIKGAMDDIASAHAKIMSFAQEMQTQNRPRRFTESRDRSSEYDSSRPRERENKYLKNGKIDWGMIAKSSKEKEEEIMRSLPPIQKIFYQEMSHIAELSEEDVEHIRISKNAISVRDMTNANRPVPKIVSSFSDVFSPFPEILESINSAGFSEPSPIQCQAWPIIMSGHDLIGIAQTGTGKTLAFLMPALLHIEHQPVPRHQRSGPTCLILSPTRELAQQIHEEVLKFNYRNIKSVCVYGGGSRSDQIGYIEDGAEIVIATPGRLNDLIDSGVLSVTNVTFLVLDEADRMLDLGFEPDIRKVIILIRKDRQTIMTSATWPPGVSRMANTYLTDPFQINVGSLNLTACKNVEQRVEMISQEDKLERLKSLMVEYPSDYKILIFVGRKITADYLAVEFTTNRICEEQVQCIHGGREQCDRERALSQFKTGEVRILIATDVASRGLDVSDINLVINYDFPKNIEEYVHRIGRTGRAGKFGTSLSFFTRENWGSAQPLIDILTESNQVVPDELVMMARRFKEKRAERDAQGFRNDNFNRRNDSSQGEYRHRPRSRY</sequence>
<dbReference type="EC" id="3.6.4.13" evidence="1"/>
<dbReference type="PROSITE" id="PS51192">
    <property type="entry name" value="HELICASE_ATP_BIND_1"/>
    <property type="match status" value="1"/>
</dbReference>
<dbReference type="InterPro" id="IPR004088">
    <property type="entry name" value="KH_dom_type_1"/>
</dbReference>
<accession>A0A0C2MQK8</accession>
<evidence type="ECO:0000256" key="9">
    <source>
        <dbReference type="RuleBase" id="RU000492"/>
    </source>
</evidence>
<evidence type="ECO:0000259" key="12">
    <source>
        <dbReference type="PROSITE" id="PS51194"/>
    </source>
</evidence>
<evidence type="ECO:0000256" key="8">
    <source>
        <dbReference type="PROSITE-ProRule" id="PRU00552"/>
    </source>
</evidence>
<evidence type="ECO:0000259" key="11">
    <source>
        <dbReference type="PROSITE" id="PS51192"/>
    </source>
</evidence>
<name>A0A0C2MQK8_THEKT</name>
<organism evidence="14 15">
    <name type="scientific">Thelohanellus kitauei</name>
    <name type="common">Myxosporean</name>
    <dbReference type="NCBI Taxonomy" id="669202"/>
    <lineage>
        <taxon>Eukaryota</taxon>
        <taxon>Metazoa</taxon>
        <taxon>Cnidaria</taxon>
        <taxon>Myxozoa</taxon>
        <taxon>Myxosporea</taxon>
        <taxon>Bivalvulida</taxon>
        <taxon>Platysporina</taxon>
        <taxon>Myxobolidae</taxon>
        <taxon>Thelohanellus</taxon>
    </lineage>
</organism>
<feature type="compositionally biased region" description="Basic and acidic residues" evidence="10">
    <location>
        <begin position="613"/>
        <end position="630"/>
    </location>
</feature>
<evidence type="ECO:0000313" key="15">
    <source>
        <dbReference type="Proteomes" id="UP000031668"/>
    </source>
</evidence>
<comment type="catalytic activity">
    <reaction evidence="6">
        <text>ATP + H2O = ADP + phosphate + H(+)</text>
        <dbReference type="Rhea" id="RHEA:13065"/>
        <dbReference type="ChEBI" id="CHEBI:15377"/>
        <dbReference type="ChEBI" id="CHEBI:15378"/>
        <dbReference type="ChEBI" id="CHEBI:30616"/>
        <dbReference type="ChEBI" id="CHEBI:43474"/>
        <dbReference type="ChEBI" id="CHEBI:456216"/>
        <dbReference type="EC" id="3.6.4.13"/>
    </reaction>
</comment>
<keyword evidence="4 9" id="KW-0347">Helicase</keyword>
<feature type="domain" description="Helicase ATP-binding" evidence="11">
    <location>
        <begin position="254"/>
        <end position="429"/>
    </location>
</feature>
<dbReference type="Pfam" id="PF00271">
    <property type="entry name" value="Helicase_C"/>
    <property type="match status" value="1"/>
</dbReference>
<dbReference type="FunFam" id="3.40.50.300:FF:000079">
    <property type="entry name" value="probable ATP-dependent RNA helicase DDX17"/>
    <property type="match status" value="1"/>
</dbReference>
<reference evidence="14 15" key="1">
    <citation type="journal article" date="2014" name="Genome Biol. Evol.">
        <title>The genome of the myxosporean Thelohanellus kitauei shows adaptations to nutrient acquisition within its fish host.</title>
        <authorList>
            <person name="Yang Y."/>
            <person name="Xiong J."/>
            <person name="Zhou Z."/>
            <person name="Huo F."/>
            <person name="Miao W."/>
            <person name="Ran C."/>
            <person name="Liu Y."/>
            <person name="Zhang J."/>
            <person name="Feng J."/>
            <person name="Wang M."/>
            <person name="Wang M."/>
            <person name="Wang L."/>
            <person name="Yao B."/>
        </authorList>
    </citation>
    <scope>NUCLEOTIDE SEQUENCE [LARGE SCALE GENOMIC DNA]</scope>
    <source>
        <strain evidence="14">Wuqing</strain>
    </source>
</reference>
<feature type="region of interest" description="Disordered" evidence="10">
    <location>
        <begin position="613"/>
        <end position="644"/>
    </location>
</feature>
<comment type="similarity">
    <text evidence="9">Belongs to the DEAD box helicase family.</text>
</comment>
<evidence type="ECO:0000256" key="4">
    <source>
        <dbReference type="ARBA" id="ARBA00022806"/>
    </source>
</evidence>
<dbReference type="GO" id="GO:0003724">
    <property type="term" value="F:RNA helicase activity"/>
    <property type="evidence" value="ECO:0007669"/>
    <property type="project" value="UniProtKB-EC"/>
</dbReference>
<keyword evidence="3 9" id="KW-0378">Hydrolase</keyword>
<feature type="domain" description="Helicase C-terminal" evidence="12">
    <location>
        <begin position="457"/>
        <end position="605"/>
    </location>
</feature>
<comment type="caution">
    <text evidence="14">The sequence shown here is derived from an EMBL/GenBank/DDBJ whole genome shotgun (WGS) entry which is preliminary data.</text>
</comment>
<dbReference type="InterPro" id="IPR001650">
    <property type="entry name" value="Helicase_C-like"/>
</dbReference>
<dbReference type="SMART" id="SM00490">
    <property type="entry name" value="HELICc"/>
    <property type="match status" value="1"/>
</dbReference>
<dbReference type="AlphaFoldDB" id="A0A0C2MQK8"/>
<dbReference type="OrthoDB" id="196131at2759"/>
<dbReference type="Gene3D" id="3.30.1370.10">
    <property type="entry name" value="K Homology domain, type 1"/>
    <property type="match status" value="1"/>
</dbReference>
<dbReference type="GO" id="GO:0016787">
    <property type="term" value="F:hydrolase activity"/>
    <property type="evidence" value="ECO:0007669"/>
    <property type="project" value="UniProtKB-KW"/>
</dbReference>
<feature type="short sequence motif" description="Q motif" evidence="8">
    <location>
        <begin position="223"/>
        <end position="251"/>
    </location>
</feature>
<dbReference type="FunFam" id="3.40.50.300:FF:000008">
    <property type="entry name" value="ATP-dependent RNA helicase RhlB"/>
    <property type="match status" value="1"/>
</dbReference>
<dbReference type="SMART" id="SM00487">
    <property type="entry name" value="DEXDc"/>
    <property type="match status" value="1"/>
</dbReference>
<dbReference type="Pfam" id="PF00270">
    <property type="entry name" value="DEAD"/>
    <property type="match status" value="1"/>
</dbReference>
<dbReference type="PROSITE" id="PS50084">
    <property type="entry name" value="KH_TYPE_1"/>
    <property type="match status" value="1"/>
</dbReference>
<dbReference type="GO" id="GO:0005524">
    <property type="term" value="F:ATP binding"/>
    <property type="evidence" value="ECO:0007669"/>
    <property type="project" value="UniProtKB-KW"/>
</dbReference>
<dbReference type="InterPro" id="IPR036612">
    <property type="entry name" value="KH_dom_type_1_sf"/>
</dbReference>
<dbReference type="InterPro" id="IPR014014">
    <property type="entry name" value="RNA_helicase_DEAD_Q_motif"/>
</dbReference>
<evidence type="ECO:0000256" key="7">
    <source>
        <dbReference type="PROSITE-ProRule" id="PRU00117"/>
    </source>
</evidence>
<dbReference type="EMBL" id="JWZT01004519">
    <property type="protein sequence ID" value="KII63936.1"/>
    <property type="molecule type" value="Genomic_DNA"/>
</dbReference>
<feature type="region of interest" description="Disordered" evidence="10">
    <location>
        <begin position="1"/>
        <end position="46"/>
    </location>
</feature>
<dbReference type="Proteomes" id="UP000031668">
    <property type="component" value="Unassembled WGS sequence"/>
</dbReference>
<evidence type="ECO:0000256" key="5">
    <source>
        <dbReference type="ARBA" id="ARBA00022840"/>
    </source>
</evidence>
<feature type="compositionally biased region" description="Basic and acidic residues" evidence="10">
    <location>
        <begin position="124"/>
        <end position="146"/>
    </location>
</feature>
<feature type="compositionally biased region" description="Basic and acidic residues" evidence="10">
    <location>
        <begin position="26"/>
        <end position="42"/>
    </location>
</feature>
<evidence type="ECO:0000259" key="13">
    <source>
        <dbReference type="PROSITE" id="PS51195"/>
    </source>
</evidence>
<evidence type="ECO:0000256" key="3">
    <source>
        <dbReference type="ARBA" id="ARBA00022801"/>
    </source>
</evidence>
<dbReference type="InterPro" id="IPR004087">
    <property type="entry name" value="KH_dom"/>
</dbReference>
<protein>
    <recommendedName>
        <fullName evidence="1">RNA helicase</fullName>
        <ecNumber evidence="1">3.6.4.13</ecNumber>
    </recommendedName>
</protein>
<dbReference type="SUPFAM" id="SSF54791">
    <property type="entry name" value="Eukaryotic type KH-domain (KH-domain type I)"/>
    <property type="match status" value="1"/>
</dbReference>
<dbReference type="InterPro" id="IPR011545">
    <property type="entry name" value="DEAD/DEAH_box_helicase_dom"/>
</dbReference>
<feature type="domain" description="DEAD-box RNA helicase Q" evidence="13">
    <location>
        <begin position="223"/>
        <end position="251"/>
    </location>
</feature>
<dbReference type="SUPFAM" id="SSF52540">
    <property type="entry name" value="P-loop containing nucleoside triphosphate hydrolases"/>
    <property type="match status" value="1"/>
</dbReference>
<dbReference type="PANTHER" id="PTHR47958">
    <property type="entry name" value="ATP-DEPENDENT RNA HELICASE DBP3"/>
    <property type="match status" value="1"/>
</dbReference>
<proteinExistence type="inferred from homology"/>
<dbReference type="SMART" id="SM00322">
    <property type="entry name" value="KH"/>
    <property type="match status" value="1"/>
</dbReference>
<feature type="compositionally biased region" description="Acidic residues" evidence="10">
    <location>
        <begin position="1"/>
        <end position="10"/>
    </location>
</feature>
<keyword evidence="15" id="KW-1185">Reference proteome</keyword>
<evidence type="ECO:0000256" key="1">
    <source>
        <dbReference type="ARBA" id="ARBA00012552"/>
    </source>
</evidence>
<keyword evidence="7" id="KW-0694">RNA-binding</keyword>
<dbReference type="OMA" id="HIRISKN"/>
<dbReference type="InterPro" id="IPR000629">
    <property type="entry name" value="RNA-helicase_DEAD-box_CS"/>
</dbReference>